<dbReference type="EMBL" id="UINC01029612">
    <property type="protein sequence ID" value="SVB12613.1"/>
    <property type="molecule type" value="Genomic_DNA"/>
</dbReference>
<organism evidence="2">
    <name type="scientific">marine metagenome</name>
    <dbReference type="NCBI Taxonomy" id="408172"/>
    <lineage>
        <taxon>unclassified sequences</taxon>
        <taxon>metagenomes</taxon>
        <taxon>ecological metagenomes</taxon>
    </lineage>
</organism>
<dbReference type="AlphaFoldDB" id="A0A382BHE3"/>
<evidence type="ECO:0000256" key="1">
    <source>
        <dbReference type="SAM" id="MobiDB-lite"/>
    </source>
</evidence>
<gene>
    <name evidence="2" type="ORF">METZ01_LOCUS165467</name>
</gene>
<protein>
    <submittedName>
        <fullName evidence="2">Uncharacterized protein</fullName>
    </submittedName>
</protein>
<name>A0A382BHE3_9ZZZZ</name>
<accession>A0A382BHE3</accession>
<sequence length="49" mass="5495">MRDASESHRDDGVTAWNETSTDVRMTRAQIAEAQRLSTEWIEAHPPGSP</sequence>
<proteinExistence type="predicted"/>
<evidence type="ECO:0000313" key="2">
    <source>
        <dbReference type="EMBL" id="SVB12613.1"/>
    </source>
</evidence>
<reference evidence="2" key="1">
    <citation type="submission" date="2018-05" db="EMBL/GenBank/DDBJ databases">
        <authorList>
            <person name="Lanie J.A."/>
            <person name="Ng W.-L."/>
            <person name="Kazmierczak K.M."/>
            <person name="Andrzejewski T.M."/>
            <person name="Davidsen T.M."/>
            <person name="Wayne K.J."/>
            <person name="Tettelin H."/>
            <person name="Glass J.I."/>
            <person name="Rusch D."/>
            <person name="Podicherti R."/>
            <person name="Tsui H.-C.T."/>
            <person name="Winkler M.E."/>
        </authorList>
    </citation>
    <scope>NUCLEOTIDE SEQUENCE</scope>
</reference>
<feature type="region of interest" description="Disordered" evidence="1">
    <location>
        <begin position="1"/>
        <end position="21"/>
    </location>
</feature>
<feature type="compositionally biased region" description="Basic and acidic residues" evidence="1">
    <location>
        <begin position="1"/>
        <end position="12"/>
    </location>
</feature>